<feature type="domain" description="C2H2-type" evidence="2">
    <location>
        <begin position="21"/>
        <end position="44"/>
    </location>
</feature>
<proteinExistence type="predicted"/>
<reference evidence="3 4" key="1">
    <citation type="journal article" date="2017" name="Gigascience">
        <title>Draft genome of the honey bee ectoparasitic mite, Tropilaelaps mercedesae, is shaped by the parasitic life history.</title>
        <authorList>
            <person name="Dong X."/>
            <person name="Armstrong S.D."/>
            <person name="Xia D."/>
            <person name="Makepeace B.L."/>
            <person name="Darby A.C."/>
            <person name="Kadowaki T."/>
        </authorList>
    </citation>
    <scope>NUCLEOTIDE SEQUENCE [LARGE SCALE GENOMIC DNA]</scope>
    <source>
        <strain evidence="3">Wuxi-XJTLU</strain>
    </source>
</reference>
<dbReference type="Proteomes" id="UP000192247">
    <property type="component" value="Unassembled WGS sequence"/>
</dbReference>
<dbReference type="EMBL" id="MNPL01023011">
    <property type="protein sequence ID" value="OQR68906.1"/>
    <property type="molecule type" value="Genomic_DNA"/>
</dbReference>
<evidence type="ECO:0000256" key="1">
    <source>
        <dbReference type="SAM" id="MobiDB-lite"/>
    </source>
</evidence>
<evidence type="ECO:0000259" key="2">
    <source>
        <dbReference type="SMART" id="SM00355"/>
    </source>
</evidence>
<comment type="caution">
    <text evidence="3">The sequence shown here is derived from an EMBL/GenBank/DDBJ whole genome shotgun (WGS) entry which is preliminary data.</text>
</comment>
<gene>
    <name evidence="3" type="ORF">BIW11_12602</name>
</gene>
<dbReference type="SMART" id="SM00355">
    <property type="entry name" value="ZnF_C2H2"/>
    <property type="match status" value="2"/>
</dbReference>
<protein>
    <recommendedName>
        <fullName evidence="2">C2H2-type domain-containing protein</fullName>
    </recommendedName>
</protein>
<dbReference type="InterPro" id="IPR013087">
    <property type="entry name" value="Znf_C2H2_type"/>
</dbReference>
<evidence type="ECO:0000313" key="3">
    <source>
        <dbReference type="EMBL" id="OQR68906.1"/>
    </source>
</evidence>
<organism evidence="3 4">
    <name type="scientific">Tropilaelaps mercedesae</name>
    <dbReference type="NCBI Taxonomy" id="418985"/>
    <lineage>
        <taxon>Eukaryota</taxon>
        <taxon>Metazoa</taxon>
        <taxon>Ecdysozoa</taxon>
        <taxon>Arthropoda</taxon>
        <taxon>Chelicerata</taxon>
        <taxon>Arachnida</taxon>
        <taxon>Acari</taxon>
        <taxon>Parasitiformes</taxon>
        <taxon>Mesostigmata</taxon>
        <taxon>Gamasina</taxon>
        <taxon>Dermanyssoidea</taxon>
        <taxon>Laelapidae</taxon>
        <taxon>Tropilaelaps</taxon>
    </lineage>
</organism>
<dbReference type="AlphaFoldDB" id="A0A1V9X681"/>
<feature type="region of interest" description="Disordered" evidence="1">
    <location>
        <begin position="356"/>
        <end position="382"/>
    </location>
</feature>
<evidence type="ECO:0000313" key="4">
    <source>
        <dbReference type="Proteomes" id="UP000192247"/>
    </source>
</evidence>
<feature type="region of interest" description="Disordered" evidence="1">
    <location>
        <begin position="47"/>
        <end position="75"/>
    </location>
</feature>
<keyword evidence="4" id="KW-1185">Reference proteome</keyword>
<sequence>MEDENNGLLTPGWTPREARLVTCCLCNFSSLSQKGVTIHLRKAHNIHLNPPRSKSQKAQRYRRPQSQHLHPPINGSFGRCAPGEVDMRFPPSTQYSLMGQMTSFNQNRHSLLPTQIDIQSLHDKYRDNNKLASFEQQNVTSSLQENTDPSTASLGFLHVNLTPSQSQNTPFSQCNEPHQNNAAFSQDGVPIMYETPDLNQSCDSSFHPTNCPVHDTTASQTNMVQSQYPVMPPLTRLPGLSLQDSSHSSLFENSVGGPWSWYLTQLCVICGYRARNDFDINRHMEADHANVNVYVQPETNNWPSIQESHNCVTETRLRIRPLNSDRVHSPCDRNSIKLEPLDVNLRDSDYLVHRSAEKQDVQRPHFPPSQLQSSSENRWKPARHSGDFTAMGNAEISSITPEFAHSHRTVNMLVDNVRGQRPQIGNLTVDCFAETDSRTTYSSGRLDINQLYNTHLEEKEVTSQQLARLREPPAQSAVAYKANVAPTIQAICEADHRQQHQVFSSNEIRAEINSNIGNSTEFLNCTRPCLGSVQRDPKMIGASAPSLTEAGLTAKSLLSSSGSSHTEVLCVTNKDALTGGDQTTKGGVHCIHFDDEAKRQVEHVNRIVIIDRVID</sequence>
<dbReference type="InParanoid" id="A0A1V9X681"/>
<name>A0A1V9X681_9ACAR</name>
<feature type="domain" description="C2H2-type" evidence="2">
    <location>
        <begin position="265"/>
        <end position="288"/>
    </location>
</feature>
<feature type="compositionally biased region" description="Basic residues" evidence="1">
    <location>
        <begin position="54"/>
        <end position="65"/>
    </location>
</feature>
<accession>A0A1V9X681</accession>